<organism evidence="2 3">
    <name type="scientific">Actinoplanes couchii</name>
    <dbReference type="NCBI Taxonomy" id="403638"/>
    <lineage>
        <taxon>Bacteria</taxon>
        <taxon>Bacillati</taxon>
        <taxon>Actinomycetota</taxon>
        <taxon>Actinomycetes</taxon>
        <taxon>Micromonosporales</taxon>
        <taxon>Micromonosporaceae</taxon>
        <taxon>Actinoplanes</taxon>
    </lineage>
</organism>
<keyword evidence="3" id="KW-1185">Reference proteome</keyword>
<name>A0ABQ3XN49_9ACTN</name>
<proteinExistence type="predicted"/>
<protein>
    <submittedName>
        <fullName evidence="2">Uncharacterized protein</fullName>
    </submittedName>
</protein>
<accession>A0ABQ3XN49</accession>
<evidence type="ECO:0000256" key="1">
    <source>
        <dbReference type="SAM" id="MobiDB-lite"/>
    </source>
</evidence>
<evidence type="ECO:0000313" key="2">
    <source>
        <dbReference type="EMBL" id="GID59900.1"/>
    </source>
</evidence>
<evidence type="ECO:0000313" key="3">
    <source>
        <dbReference type="Proteomes" id="UP000612282"/>
    </source>
</evidence>
<comment type="caution">
    <text evidence="2">The sequence shown here is derived from an EMBL/GenBank/DDBJ whole genome shotgun (WGS) entry which is preliminary data.</text>
</comment>
<sequence>MTEAAPSSNTVLSRGSDGWFARSRFSPERPGRAQMSGRSVAGQDTDRPLSLEASALRLAPAVVEVARNVCASRPSERHPLYGVLFCCCGARFHRSESPDARREYMTVCGCRLQPIDAATIEKRVHAAGISFDKAQGPLRTRVAPDGYGRIEVGGTLDDIRFVHRP</sequence>
<gene>
    <name evidence="2" type="ORF">Aco03nite_083040</name>
</gene>
<dbReference type="Proteomes" id="UP000612282">
    <property type="component" value="Unassembled WGS sequence"/>
</dbReference>
<reference evidence="2 3" key="1">
    <citation type="submission" date="2021-01" db="EMBL/GenBank/DDBJ databases">
        <title>Whole genome shotgun sequence of Actinoplanes couchii NBRC 106145.</title>
        <authorList>
            <person name="Komaki H."/>
            <person name="Tamura T."/>
        </authorList>
    </citation>
    <scope>NUCLEOTIDE SEQUENCE [LARGE SCALE GENOMIC DNA]</scope>
    <source>
        <strain evidence="2 3">NBRC 106145</strain>
    </source>
</reference>
<dbReference type="EMBL" id="BOMG01000102">
    <property type="protein sequence ID" value="GID59900.1"/>
    <property type="molecule type" value="Genomic_DNA"/>
</dbReference>
<feature type="region of interest" description="Disordered" evidence="1">
    <location>
        <begin position="20"/>
        <end position="45"/>
    </location>
</feature>